<dbReference type="InterPro" id="IPR011611">
    <property type="entry name" value="PfkB_dom"/>
</dbReference>
<dbReference type="NCBIfam" id="TIGR03168">
    <property type="entry name" value="1-PFK"/>
    <property type="match status" value="1"/>
</dbReference>
<evidence type="ECO:0000256" key="6">
    <source>
        <dbReference type="PIRNR" id="PIRNR000535"/>
    </source>
</evidence>
<evidence type="ECO:0000256" key="2">
    <source>
        <dbReference type="ARBA" id="ARBA00022679"/>
    </source>
</evidence>
<protein>
    <recommendedName>
        <fullName evidence="7">Carbohydrate kinase PfkB domain-containing protein</fullName>
    </recommendedName>
</protein>
<evidence type="ECO:0000256" key="3">
    <source>
        <dbReference type="ARBA" id="ARBA00022741"/>
    </source>
</evidence>
<reference evidence="8 9" key="1">
    <citation type="submission" date="2019-03" db="EMBL/GenBank/DDBJ databases">
        <title>Genomic Encyclopedia of Archaeal and Bacterial Type Strains, Phase II (KMG-II): from individual species to whole genera.</title>
        <authorList>
            <person name="Goeker M."/>
        </authorList>
    </citation>
    <scope>NUCLEOTIDE SEQUENCE [LARGE SCALE GENOMIC DNA]</scope>
    <source>
        <strain evidence="8 9">DSM 24323</strain>
    </source>
</reference>
<evidence type="ECO:0000256" key="5">
    <source>
        <dbReference type="ARBA" id="ARBA00022840"/>
    </source>
</evidence>
<dbReference type="PIRSF" id="PIRSF000535">
    <property type="entry name" value="1PFK/6PFK/LacC"/>
    <property type="match status" value="1"/>
</dbReference>
<dbReference type="RefSeq" id="WP_133754679.1">
    <property type="nucleotide sequence ID" value="NZ_SOAW01000001.1"/>
</dbReference>
<dbReference type="Gene3D" id="3.40.1190.20">
    <property type="match status" value="1"/>
</dbReference>
<keyword evidence="9" id="KW-1185">Reference proteome</keyword>
<dbReference type="InterPro" id="IPR029056">
    <property type="entry name" value="Ribokinase-like"/>
</dbReference>
<accession>A0A4R7J9R9</accession>
<evidence type="ECO:0000313" key="8">
    <source>
        <dbReference type="EMBL" id="TDT34280.1"/>
    </source>
</evidence>
<keyword evidence="5" id="KW-0067">ATP-binding</keyword>
<evidence type="ECO:0000256" key="1">
    <source>
        <dbReference type="ARBA" id="ARBA00010688"/>
    </source>
</evidence>
<dbReference type="PANTHER" id="PTHR46566">
    <property type="entry name" value="1-PHOSPHOFRUCTOKINASE-RELATED"/>
    <property type="match status" value="1"/>
</dbReference>
<comment type="caution">
    <text evidence="8">The sequence shown here is derived from an EMBL/GenBank/DDBJ whole genome shotgun (WGS) entry which is preliminary data.</text>
</comment>
<sequence length="328" mass="33625">MNRTHAPAGRDQFGGILTVTPNPALDITYQVRLVPGEVHRVEPPRRRAGGKGFNVARVVAANQHRAVAVAPVGQAQIAAFAEELRKAGVGAELVAVAADTRNSIALVDADADQVTVLNEPGSAPTTAEAEELDLRVRDCIARYAPAVVVIAGSLPPGTDSSLFAQFTRYAHDAGAPCIIDTSGSALLDAVRAGADLIKPNAEEAMQATDATDHLTAATALLQLSPNPRARALISRGPDGISLFTKGSEVVTTARPGERLSGNPTGAGDAAVAAAAVGLADGLDDHALVRLAVQWSSAAVLAPLAGDLGPLAEPESITVSTETLPHKII</sequence>
<keyword evidence="4" id="KW-0418">Kinase</keyword>
<evidence type="ECO:0000313" key="9">
    <source>
        <dbReference type="Proteomes" id="UP000295371"/>
    </source>
</evidence>
<evidence type="ECO:0000256" key="4">
    <source>
        <dbReference type="ARBA" id="ARBA00022777"/>
    </source>
</evidence>
<gene>
    <name evidence="8" type="ORF">CLV29_1938</name>
</gene>
<name>A0A4R7J9R9_9ACTN</name>
<comment type="similarity">
    <text evidence="1">Belongs to the carbohydrate kinase PfkB family.</text>
</comment>
<dbReference type="SUPFAM" id="SSF53613">
    <property type="entry name" value="Ribokinase-like"/>
    <property type="match status" value="1"/>
</dbReference>
<dbReference type="GO" id="GO:0005829">
    <property type="term" value="C:cytosol"/>
    <property type="evidence" value="ECO:0007669"/>
    <property type="project" value="TreeGrafter"/>
</dbReference>
<dbReference type="PANTHER" id="PTHR46566:SF5">
    <property type="entry name" value="1-PHOSPHOFRUCTOKINASE"/>
    <property type="match status" value="1"/>
</dbReference>
<feature type="domain" description="Carbohydrate kinase PfkB" evidence="7">
    <location>
        <begin position="30"/>
        <end position="304"/>
    </location>
</feature>
<dbReference type="EMBL" id="SOAW01000001">
    <property type="protein sequence ID" value="TDT34280.1"/>
    <property type="molecule type" value="Genomic_DNA"/>
</dbReference>
<dbReference type="GO" id="GO:0008443">
    <property type="term" value="F:phosphofructokinase activity"/>
    <property type="evidence" value="ECO:0007669"/>
    <property type="project" value="TreeGrafter"/>
</dbReference>
<evidence type="ECO:0000259" key="7">
    <source>
        <dbReference type="Pfam" id="PF00294"/>
    </source>
</evidence>
<keyword evidence="2 6" id="KW-0808">Transferase</keyword>
<dbReference type="PROSITE" id="PS00584">
    <property type="entry name" value="PFKB_KINASES_2"/>
    <property type="match status" value="1"/>
</dbReference>
<proteinExistence type="inferred from homology"/>
<keyword evidence="3" id="KW-0547">Nucleotide-binding</keyword>
<dbReference type="Pfam" id="PF00294">
    <property type="entry name" value="PfkB"/>
    <property type="match status" value="1"/>
</dbReference>
<dbReference type="InterPro" id="IPR002173">
    <property type="entry name" value="Carboh/pur_kinase_PfkB_CS"/>
</dbReference>
<dbReference type="AlphaFoldDB" id="A0A4R7J9R9"/>
<dbReference type="InterPro" id="IPR017583">
    <property type="entry name" value="Tagatose/fructose_Pkinase"/>
</dbReference>
<dbReference type="OrthoDB" id="9801219at2"/>
<dbReference type="GO" id="GO:0005524">
    <property type="term" value="F:ATP binding"/>
    <property type="evidence" value="ECO:0007669"/>
    <property type="project" value="UniProtKB-KW"/>
</dbReference>
<dbReference type="Proteomes" id="UP000295371">
    <property type="component" value="Unassembled WGS sequence"/>
</dbReference>
<organism evidence="8 9">
    <name type="scientific">Naumannella halotolerans</name>
    <dbReference type="NCBI Taxonomy" id="993414"/>
    <lineage>
        <taxon>Bacteria</taxon>
        <taxon>Bacillati</taxon>
        <taxon>Actinomycetota</taxon>
        <taxon>Actinomycetes</taxon>
        <taxon>Propionibacteriales</taxon>
        <taxon>Propionibacteriaceae</taxon>
        <taxon>Naumannella</taxon>
    </lineage>
</organism>